<organism evidence="2 3">
    <name type="scientific">Pleomassaria siparia CBS 279.74</name>
    <dbReference type="NCBI Taxonomy" id="1314801"/>
    <lineage>
        <taxon>Eukaryota</taxon>
        <taxon>Fungi</taxon>
        <taxon>Dikarya</taxon>
        <taxon>Ascomycota</taxon>
        <taxon>Pezizomycotina</taxon>
        <taxon>Dothideomycetes</taxon>
        <taxon>Pleosporomycetidae</taxon>
        <taxon>Pleosporales</taxon>
        <taxon>Pleomassariaceae</taxon>
        <taxon>Pleomassaria</taxon>
    </lineage>
</organism>
<dbReference type="Pfam" id="PF17784">
    <property type="entry name" value="Sulfotransfer_4"/>
    <property type="match status" value="1"/>
</dbReference>
<sequence>MAFQPYTPKPITDIFTEDTDIDRRKCHRTVPMRVLCLGLGRTGTASLRTALKDLGFTDTYHMMSASVENPPDCLMWQDAFAAKFDNEGTFGREQWDQLLGHCQAVCDWPAVAFAKELIEAYPEAKVVLTTRDVDSWHASTLKTVDWRANDAELKFVAQWDWGAGLYQPMLRKFWDVFFKGDFRKYGKAVHRDYYAEVRSLVPAENLLEYRMGQGWEIKILEPELVSPGYVFLAPYRNVDPGPYIYDNDGQLIWSGAGTLGSSTAHNPHVCTYKKKDHICFFQGHQHHGWARGHGIIMDNRYRVVQTVEAVGSASTTDMHEFRLIHEGKTALVTIYQPRAYDLSPFGVGPGLGWIQDSVFQEIDVETGDLIFEWRALDHIAPSFSYTCIACTDTSGDGLTADTPWDFFHINSIDKNADGDYLISARHVGAVYKISGQDGRVLWELQGANPTFKEKNLHFSSQHHALWVKENQTHTIISLFDNASNTFNITNPESRGMLIGIDHVERTATTLQTWEAPEKGGILSGSQGNMQLLPDGNTLIGWGDHAFYSEHLFTGETVMYAKLAYWESNVMMYRCNKFPWVAAPLTTPSLWTYSMTGTNDSALVTYVSWNGATEVHYWNFYVADSASGPWELASTALKSGFETEHHIQTSKDWTFAEAVDKNGIPLKRSGVVRTFIPSEEMISDCDSRACGPVPPLAEGETFDMMMPEVSDRGANYTRGHDTASYYPEIPMFGGRTISRTACLLGVLAAVAFLILLLFGRRNVMRACAFCRDLIASRVSSIMGVSLSSTDTVVTSSARYRKLEENDGT</sequence>
<dbReference type="Proteomes" id="UP000799428">
    <property type="component" value="Unassembled WGS sequence"/>
</dbReference>
<dbReference type="InterPro" id="IPR039535">
    <property type="entry name" value="ASST-like"/>
</dbReference>
<protein>
    <submittedName>
        <fullName evidence="2">Uncharacterized protein</fullName>
    </submittedName>
</protein>
<dbReference type="Gene3D" id="3.40.50.300">
    <property type="entry name" value="P-loop containing nucleotide triphosphate hydrolases"/>
    <property type="match status" value="1"/>
</dbReference>
<name>A0A6G1JV13_9PLEO</name>
<dbReference type="InterPro" id="IPR040632">
    <property type="entry name" value="Sulfotransfer_4"/>
</dbReference>
<evidence type="ECO:0000313" key="2">
    <source>
        <dbReference type="EMBL" id="KAF2704340.1"/>
    </source>
</evidence>
<evidence type="ECO:0000256" key="1">
    <source>
        <dbReference type="SAM" id="Phobius"/>
    </source>
</evidence>
<dbReference type="Pfam" id="PF14269">
    <property type="entry name" value="Arylsulfotran_2"/>
    <property type="match status" value="1"/>
</dbReference>
<keyword evidence="1" id="KW-1133">Transmembrane helix</keyword>
<dbReference type="SUPFAM" id="SSF52540">
    <property type="entry name" value="P-loop containing nucleoside triphosphate hydrolases"/>
    <property type="match status" value="1"/>
</dbReference>
<proteinExistence type="predicted"/>
<dbReference type="InterPro" id="IPR053143">
    <property type="entry name" value="Arylsulfate_ST"/>
</dbReference>
<dbReference type="OrthoDB" id="5427350at2759"/>
<dbReference type="PANTHER" id="PTHR35340">
    <property type="entry name" value="PQQ ENZYME REPEAT PROTEIN-RELATED"/>
    <property type="match status" value="1"/>
</dbReference>
<keyword evidence="3" id="KW-1185">Reference proteome</keyword>
<dbReference type="PANTHER" id="PTHR35340:SF9">
    <property type="entry name" value="ASST-DOMAIN-CONTAINING PROTEIN"/>
    <property type="match status" value="1"/>
</dbReference>
<evidence type="ECO:0000313" key="3">
    <source>
        <dbReference type="Proteomes" id="UP000799428"/>
    </source>
</evidence>
<dbReference type="AlphaFoldDB" id="A0A6G1JV13"/>
<gene>
    <name evidence="2" type="ORF">K504DRAFT_507347</name>
</gene>
<keyword evidence="1" id="KW-0812">Transmembrane</keyword>
<feature type="transmembrane region" description="Helical" evidence="1">
    <location>
        <begin position="736"/>
        <end position="757"/>
    </location>
</feature>
<accession>A0A6G1JV13</accession>
<dbReference type="EMBL" id="MU005783">
    <property type="protein sequence ID" value="KAF2704340.1"/>
    <property type="molecule type" value="Genomic_DNA"/>
</dbReference>
<keyword evidence="1" id="KW-0472">Membrane</keyword>
<reference evidence="2" key="1">
    <citation type="journal article" date="2020" name="Stud. Mycol.">
        <title>101 Dothideomycetes genomes: a test case for predicting lifestyles and emergence of pathogens.</title>
        <authorList>
            <person name="Haridas S."/>
            <person name="Albert R."/>
            <person name="Binder M."/>
            <person name="Bloem J."/>
            <person name="Labutti K."/>
            <person name="Salamov A."/>
            <person name="Andreopoulos B."/>
            <person name="Baker S."/>
            <person name="Barry K."/>
            <person name="Bills G."/>
            <person name="Bluhm B."/>
            <person name="Cannon C."/>
            <person name="Castanera R."/>
            <person name="Culley D."/>
            <person name="Daum C."/>
            <person name="Ezra D."/>
            <person name="Gonzalez J."/>
            <person name="Henrissat B."/>
            <person name="Kuo A."/>
            <person name="Liang C."/>
            <person name="Lipzen A."/>
            <person name="Lutzoni F."/>
            <person name="Magnuson J."/>
            <person name="Mondo S."/>
            <person name="Nolan M."/>
            <person name="Ohm R."/>
            <person name="Pangilinan J."/>
            <person name="Park H.-J."/>
            <person name="Ramirez L."/>
            <person name="Alfaro M."/>
            <person name="Sun H."/>
            <person name="Tritt A."/>
            <person name="Yoshinaga Y."/>
            <person name="Zwiers L.-H."/>
            <person name="Turgeon B."/>
            <person name="Goodwin S."/>
            <person name="Spatafora J."/>
            <person name="Crous P."/>
            <person name="Grigoriev I."/>
        </authorList>
    </citation>
    <scope>NUCLEOTIDE SEQUENCE</scope>
    <source>
        <strain evidence="2">CBS 279.74</strain>
    </source>
</reference>
<dbReference type="InterPro" id="IPR027417">
    <property type="entry name" value="P-loop_NTPase"/>
</dbReference>